<dbReference type="PANTHER" id="PTHR32089:SF112">
    <property type="entry name" value="LYSOZYME-LIKE PROTEIN-RELATED"/>
    <property type="match status" value="1"/>
</dbReference>
<evidence type="ECO:0000259" key="5">
    <source>
        <dbReference type="PROSITE" id="PS50885"/>
    </source>
</evidence>
<feature type="transmembrane region" description="Helical" evidence="3">
    <location>
        <begin position="55"/>
        <end position="78"/>
    </location>
</feature>
<comment type="caution">
    <text evidence="6">The sequence shown here is derived from an EMBL/GenBank/DDBJ whole genome shotgun (WGS) entry which is preliminary data.</text>
</comment>
<keyword evidence="1" id="KW-0807">Transducer</keyword>
<sequence>MNMMHWISGSIRNKLLLITGSGTVLLLGASLYGIWLAWQESLALPATLTAAFQQPILYTIGVMGFAILFAFISFLGLVQRNIIAPTHQLARDLDQLASGDFSKSVARTTRDEIGQVAESAEKIRRDLGAVIGNFKSASTTVLQSAMALANASSQVLSGSSTQSEAAAATAAAVEQMTVSVQSIADNAEEVRNLARQSLQNSTDGRHRLDDLAQHIENTVSAMEEIAQSVQQFIASTAAITRMTQQVKDIADQTNLLALNASIEAARAGEQGRGFAVVADEVRKLAEKSAQSANEIDGVTRVLENQSQQVSMALGHGQQFLKSSQTAMSNASTTMEATYHAMEQSSQGVDAITDSAREQTAASNEIARNIEHIASMAEENNASMVRTSAAAHQLQELATELQATVSKFRG</sequence>
<proteinExistence type="inferred from homology"/>
<keyword evidence="3" id="KW-0472">Membrane</keyword>
<dbReference type="InterPro" id="IPR004089">
    <property type="entry name" value="MCPsignal_dom"/>
</dbReference>
<dbReference type="Pfam" id="PF00015">
    <property type="entry name" value="MCPsignal"/>
    <property type="match status" value="1"/>
</dbReference>
<accession>A0A1J5Q1D4</accession>
<dbReference type="FunFam" id="1.10.287.950:FF:000001">
    <property type="entry name" value="Methyl-accepting chemotaxis sensory transducer"/>
    <property type="match status" value="1"/>
</dbReference>
<evidence type="ECO:0000259" key="4">
    <source>
        <dbReference type="PROSITE" id="PS50111"/>
    </source>
</evidence>
<gene>
    <name evidence="6" type="primary">trg_13</name>
    <name evidence="6" type="ORF">GALL_408270</name>
</gene>
<feature type="domain" description="HAMP" evidence="5">
    <location>
        <begin position="80"/>
        <end position="132"/>
    </location>
</feature>
<dbReference type="GO" id="GO:0007165">
    <property type="term" value="P:signal transduction"/>
    <property type="evidence" value="ECO:0007669"/>
    <property type="project" value="UniProtKB-KW"/>
</dbReference>
<keyword evidence="3" id="KW-1133">Transmembrane helix</keyword>
<dbReference type="SUPFAM" id="SSF58104">
    <property type="entry name" value="Methyl-accepting chemotaxis protein (MCP) signaling domain"/>
    <property type="match status" value="1"/>
</dbReference>
<evidence type="ECO:0000313" key="6">
    <source>
        <dbReference type="EMBL" id="OIQ77478.1"/>
    </source>
</evidence>
<organism evidence="6">
    <name type="scientific">mine drainage metagenome</name>
    <dbReference type="NCBI Taxonomy" id="410659"/>
    <lineage>
        <taxon>unclassified sequences</taxon>
        <taxon>metagenomes</taxon>
        <taxon>ecological metagenomes</taxon>
    </lineage>
</organism>
<dbReference type="SMART" id="SM00304">
    <property type="entry name" value="HAMP"/>
    <property type="match status" value="2"/>
</dbReference>
<dbReference type="CDD" id="cd06225">
    <property type="entry name" value="HAMP"/>
    <property type="match status" value="1"/>
</dbReference>
<dbReference type="SMART" id="SM00283">
    <property type="entry name" value="MA"/>
    <property type="match status" value="1"/>
</dbReference>
<reference evidence="6" key="1">
    <citation type="submission" date="2016-10" db="EMBL/GenBank/DDBJ databases">
        <title>Sequence of Gallionella enrichment culture.</title>
        <authorList>
            <person name="Poehlein A."/>
            <person name="Muehling M."/>
            <person name="Daniel R."/>
        </authorList>
    </citation>
    <scope>NUCLEOTIDE SEQUENCE</scope>
</reference>
<dbReference type="InterPro" id="IPR003660">
    <property type="entry name" value="HAMP_dom"/>
</dbReference>
<dbReference type="PANTHER" id="PTHR32089">
    <property type="entry name" value="METHYL-ACCEPTING CHEMOTAXIS PROTEIN MCPB"/>
    <property type="match status" value="1"/>
</dbReference>
<dbReference type="AlphaFoldDB" id="A0A1J5Q1D4"/>
<dbReference type="GO" id="GO:0016020">
    <property type="term" value="C:membrane"/>
    <property type="evidence" value="ECO:0007669"/>
    <property type="project" value="InterPro"/>
</dbReference>
<dbReference type="EMBL" id="MLJW01001606">
    <property type="protein sequence ID" value="OIQ77478.1"/>
    <property type="molecule type" value="Genomic_DNA"/>
</dbReference>
<evidence type="ECO:0000256" key="3">
    <source>
        <dbReference type="SAM" id="Phobius"/>
    </source>
</evidence>
<dbReference type="Pfam" id="PF00672">
    <property type="entry name" value="HAMP"/>
    <property type="match status" value="1"/>
</dbReference>
<feature type="domain" description="Methyl-accepting transducer" evidence="4">
    <location>
        <begin position="137"/>
        <end position="373"/>
    </location>
</feature>
<dbReference type="PROSITE" id="PS50111">
    <property type="entry name" value="CHEMOTAXIS_TRANSDUC_2"/>
    <property type="match status" value="1"/>
</dbReference>
<comment type="similarity">
    <text evidence="2">Belongs to the methyl-accepting chemotaxis (MCP) protein family.</text>
</comment>
<evidence type="ECO:0000256" key="2">
    <source>
        <dbReference type="ARBA" id="ARBA00029447"/>
    </source>
</evidence>
<dbReference type="PROSITE" id="PS50885">
    <property type="entry name" value="HAMP"/>
    <property type="match status" value="1"/>
</dbReference>
<dbReference type="Gene3D" id="1.10.287.950">
    <property type="entry name" value="Methyl-accepting chemotaxis protein"/>
    <property type="match status" value="1"/>
</dbReference>
<protein>
    <submittedName>
        <fullName evidence="6">Methyl-accepting chemotaxis protein III</fullName>
    </submittedName>
</protein>
<name>A0A1J5Q1D4_9ZZZZ</name>
<keyword evidence="3" id="KW-0812">Transmembrane</keyword>
<evidence type="ECO:0000256" key="1">
    <source>
        <dbReference type="ARBA" id="ARBA00023224"/>
    </source>
</evidence>